<dbReference type="AlphaFoldDB" id="A0A2T2NNU1"/>
<gene>
    <name evidence="4" type="ORF">BS50DRAFT_573813</name>
</gene>
<organism evidence="4 5">
    <name type="scientific">Corynespora cassiicola Philippines</name>
    <dbReference type="NCBI Taxonomy" id="1448308"/>
    <lineage>
        <taxon>Eukaryota</taxon>
        <taxon>Fungi</taxon>
        <taxon>Dikarya</taxon>
        <taxon>Ascomycota</taxon>
        <taxon>Pezizomycotina</taxon>
        <taxon>Dothideomycetes</taxon>
        <taxon>Pleosporomycetidae</taxon>
        <taxon>Pleosporales</taxon>
        <taxon>Corynesporascaceae</taxon>
        <taxon>Corynespora</taxon>
    </lineage>
</organism>
<keyword evidence="5" id="KW-1185">Reference proteome</keyword>
<dbReference type="OrthoDB" id="9974981at2759"/>
<dbReference type="Gene3D" id="3.90.25.10">
    <property type="entry name" value="UDP-galactose 4-epimerase, domain 1"/>
    <property type="match status" value="1"/>
</dbReference>
<feature type="domain" description="NmrA-like" evidence="3">
    <location>
        <begin position="6"/>
        <end position="242"/>
    </location>
</feature>
<name>A0A2T2NNU1_CORCC</name>
<dbReference type="Proteomes" id="UP000240883">
    <property type="component" value="Unassembled WGS sequence"/>
</dbReference>
<reference evidence="4 5" key="1">
    <citation type="journal article" date="2018" name="Front. Microbiol.">
        <title>Genome-Wide Analysis of Corynespora cassiicola Leaf Fall Disease Putative Effectors.</title>
        <authorList>
            <person name="Lopez D."/>
            <person name="Ribeiro S."/>
            <person name="Label P."/>
            <person name="Fumanal B."/>
            <person name="Venisse J.S."/>
            <person name="Kohler A."/>
            <person name="de Oliveira R.R."/>
            <person name="Labutti K."/>
            <person name="Lipzen A."/>
            <person name="Lail K."/>
            <person name="Bauer D."/>
            <person name="Ohm R.A."/>
            <person name="Barry K.W."/>
            <person name="Spatafora J."/>
            <person name="Grigoriev I.V."/>
            <person name="Martin F.M."/>
            <person name="Pujade-Renaud V."/>
        </authorList>
    </citation>
    <scope>NUCLEOTIDE SEQUENCE [LARGE SCALE GENOMIC DNA]</scope>
    <source>
        <strain evidence="4 5">Philippines</strain>
    </source>
</reference>
<dbReference type="InterPro" id="IPR008030">
    <property type="entry name" value="NmrA-like"/>
</dbReference>
<evidence type="ECO:0000256" key="2">
    <source>
        <dbReference type="ARBA" id="ARBA00023002"/>
    </source>
</evidence>
<dbReference type="EMBL" id="KZ678135">
    <property type="protein sequence ID" value="PSN67060.1"/>
    <property type="molecule type" value="Genomic_DNA"/>
</dbReference>
<dbReference type="GO" id="GO:0016491">
    <property type="term" value="F:oxidoreductase activity"/>
    <property type="evidence" value="ECO:0007669"/>
    <property type="project" value="UniProtKB-KW"/>
</dbReference>
<evidence type="ECO:0000259" key="3">
    <source>
        <dbReference type="Pfam" id="PF05368"/>
    </source>
</evidence>
<dbReference type="STRING" id="1448308.A0A2T2NNU1"/>
<dbReference type="InterPro" id="IPR051609">
    <property type="entry name" value="NmrA/Isoflavone_reductase-like"/>
</dbReference>
<keyword evidence="2" id="KW-0560">Oxidoreductase</keyword>
<evidence type="ECO:0000256" key="1">
    <source>
        <dbReference type="ARBA" id="ARBA00022857"/>
    </source>
</evidence>
<dbReference type="SUPFAM" id="SSF51735">
    <property type="entry name" value="NAD(P)-binding Rossmann-fold domains"/>
    <property type="match status" value="1"/>
</dbReference>
<dbReference type="InterPro" id="IPR036291">
    <property type="entry name" value="NAD(P)-bd_dom_sf"/>
</dbReference>
<sequence length="304" mass="33797">MPSIIKNVALAGASGTLGSTILNDLVQDGNFNVTVLVRKQVQTLPASVSAKLVNTDSAESIIDALRGQDAFIDATFAPEDPNLTTRLIDAAAAAGVYRILPGEYTLDPQIAEARHPLVYHGKNQAYERAKKLAADGKTTYTTISNSAFLDWNLRTGFININLHDKKVQYMNDGTFPFPWTHVSSVSKAVVNALRKPEQTENRSFYISNVVKSQRQMVDLVKEVVGTEGWEETTLDMDQVLKKAIAELEAGKVNFQNFGDVVRWSISTVHSPRWEQQDDNRLLGVKEMTDDEIRRVVLDIYKEGK</sequence>
<dbReference type="PANTHER" id="PTHR47706:SF1">
    <property type="entry name" value="CIPA-LIKE, PUTATIVE (AFU_ORTHOLOGUE AFUA_1G12460)-RELATED"/>
    <property type="match status" value="1"/>
</dbReference>
<keyword evidence="1" id="KW-0521">NADP</keyword>
<dbReference type="Pfam" id="PF05368">
    <property type="entry name" value="NmrA"/>
    <property type="match status" value="1"/>
</dbReference>
<evidence type="ECO:0000313" key="5">
    <source>
        <dbReference type="Proteomes" id="UP000240883"/>
    </source>
</evidence>
<dbReference type="Gene3D" id="3.40.50.720">
    <property type="entry name" value="NAD(P)-binding Rossmann-like Domain"/>
    <property type="match status" value="1"/>
</dbReference>
<protein>
    <submittedName>
        <fullName evidence="4">NAD(P)-binding protein</fullName>
    </submittedName>
</protein>
<accession>A0A2T2NNU1</accession>
<evidence type="ECO:0000313" key="4">
    <source>
        <dbReference type="EMBL" id="PSN67060.1"/>
    </source>
</evidence>
<proteinExistence type="predicted"/>
<dbReference type="PANTHER" id="PTHR47706">
    <property type="entry name" value="NMRA-LIKE FAMILY PROTEIN"/>
    <property type="match status" value="1"/>
</dbReference>